<keyword evidence="2" id="KW-0812">Transmembrane</keyword>
<keyword evidence="2" id="KW-1133">Transmembrane helix</keyword>
<evidence type="ECO:0000256" key="2">
    <source>
        <dbReference type="SAM" id="Phobius"/>
    </source>
</evidence>
<dbReference type="EMBL" id="CADEAL010000099">
    <property type="protein sequence ID" value="CAB1414338.1"/>
    <property type="molecule type" value="Genomic_DNA"/>
</dbReference>
<keyword evidence="4" id="KW-1185">Reference proteome</keyword>
<accession>A0A9N7TLP4</accession>
<comment type="caution">
    <text evidence="3">The sequence shown here is derived from an EMBL/GenBank/DDBJ whole genome shotgun (WGS) entry which is preliminary data.</text>
</comment>
<sequence>MANQSLDGKGEKTPKNMKDIFSSDGDGPGCPFTFSSSSSPVLLIALAPGAELLYYGIWRLGGYRHQRHKLSEPTAVGRVEEWWREGLWTPREEELALGFLLTFLML</sequence>
<name>A0A9N7TLP4_PLEPL</name>
<keyword evidence="2" id="KW-0472">Membrane</keyword>
<gene>
    <name evidence="3" type="ORF">PLEPLA_LOCUS2047</name>
</gene>
<feature type="transmembrane region" description="Helical" evidence="2">
    <location>
        <begin position="41"/>
        <end position="61"/>
    </location>
</feature>
<protein>
    <submittedName>
        <fullName evidence="3">Uncharacterized protein</fullName>
    </submittedName>
</protein>
<feature type="compositionally biased region" description="Basic and acidic residues" evidence="1">
    <location>
        <begin position="8"/>
        <end position="18"/>
    </location>
</feature>
<reference evidence="3" key="1">
    <citation type="submission" date="2020-03" db="EMBL/GenBank/DDBJ databases">
        <authorList>
            <person name="Weist P."/>
        </authorList>
    </citation>
    <scope>NUCLEOTIDE SEQUENCE</scope>
</reference>
<proteinExistence type="predicted"/>
<evidence type="ECO:0000256" key="1">
    <source>
        <dbReference type="SAM" id="MobiDB-lite"/>
    </source>
</evidence>
<evidence type="ECO:0000313" key="3">
    <source>
        <dbReference type="EMBL" id="CAB1414338.1"/>
    </source>
</evidence>
<dbReference type="Proteomes" id="UP001153269">
    <property type="component" value="Unassembled WGS sequence"/>
</dbReference>
<dbReference type="AlphaFoldDB" id="A0A9N7TLP4"/>
<organism evidence="3 4">
    <name type="scientific">Pleuronectes platessa</name>
    <name type="common">European plaice</name>
    <dbReference type="NCBI Taxonomy" id="8262"/>
    <lineage>
        <taxon>Eukaryota</taxon>
        <taxon>Metazoa</taxon>
        <taxon>Chordata</taxon>
        <taxon>Craniata</taxon>
        <taxon>Vertebrata</taxon>
        <taxon>Euteleostomi</taxon>
        <taxon>Actinopterygii</taxon>
        <taxon>Neopterygii</taxon>
        <taxon>Teleostei</taxon>
        <taxon>Neoteleostei</taxon>
        <taxon>Acanthomorphata</taxon>
        <taxon>Carangaria</taxon>
        <taxon>Pleuronectiformes</taxon>
        <taxon>Pleuronectoidei</taxon>
        <taxon>Pleuronectidae</taxon>
        <taxon>Pleuronectes</taxon>
    </lineage>
</organism>
<evidence type="ECO:0000313" key="4">
    <source>
        <dbReference type="Proteomes" id="UP001153269"/>
    </source>
</evidence>
<feature type="region of interest" description="Disordered" evidence="1">
    <location>
        <begin position="1"/>
        <end position="22"/>
    </location>
</feature>